<feature type="region of interest" description="Disordered" evidence="1">
    <location>
        <begin position="1"/>
        <end position="57"/>
    </location>
</feature>
<feature type="compositionally biased region" description="Low complexity" evidence="1">
    <location>
        <begin position="17"/>
        <end position="28"/>
    </location>
</feature>
<dbReference type="AlphaFoldDB" id="A0A1E5XX17"/>
<organism evidence="2 3">
    <name type="scientific">Devosia insulae DS-56</name>
    <dbReference type="NCBI Taxonomy" id="1116389"/>
    <lineage>
        <taxon>Bacteria</taxon>
        <taxon>Pseudomonadati</taxon>
        <taxon>Pseudomonadota</taxon>
        <taxon>Alphaproteobacteria</taxon>
        <taxon>Hyphomicrobiales</taxon>
        <taxon>Devosiaceae</taxon>
        <taxon>Devosia</taxon>
    </lineage>
</organism>
<gene>
    <name evidence="2" type="ORF">VW23_008105</name>
</gene>
<reference evidence="2 3" key="1">
    <citation type="journal article" date="2015" name="Genome Announc.">
        <title>Genome Assemblies of Three Soil-Associated Devosia species: D. insulae, D. limi, and D. soli.</title>
        <authorList>
            <person name="Hassan Y.I."/>
            <person name="Lepp D."/>
            <person name="Zhou T."/>
        </authorList>
    </citation>
    <scope>NUCLEOTIDE SEQUENCE [LARGE SCALE GENOMIC DNA]</scope>
    <source>
        <strain evidence="2 3">DS-56</strain>
    </source>
</reference>
<evidence type="ECO:0000256" key="1">
    <source>
        <dbReference type="SAM" id="MobiDB-lite"/>
    </source>
</evidence>
<accession>A0A1E5XX17</accession>
<protein>
    <submittedName>
        <fullName evidence="2">Uncharacterized protein</fullName>
    </submittedName>
</protein>
<dbReference type="RefSeq" id="WP_069907742.1">
    <property type="nucleotide sequence ID" value="NZ_LAJE02000026.1"/>
</dbReference>
<evidence type="ECO:0000313" key="2">
    <source>
        <dbReference type="EMBL" id="OEO33135.1"/>
    </source>
</evidence>
<dbReference type="Proteomes" id="UP000095463">
    <property type="component" value="Unassembled WGS sequence"/>
</dbReference>
<evidence type="ECO:0000313" key="3">
    <source>
        <dbReference type="Proteomes" id="UP000095463"/>
    </source>
</evidence>
<comment type="caution">
    <text evidence="2">The sequence shown here is derived from an EMBL/GenBank/DDBJ whole genome shotgun (WGS) entry which is preliminary data.</text>
</comment>
<name>A0A1E5XX17_9HYPH</name>
<keyword evidence="3" id="KW-1185">Reference proteome</keyword>
<dbReference type="EMBL" id="LAJE02000026">
    <property type="protein sequence ID" value="OEO33135.1"/>
    <property type="molecule type" value="Genomic_DNA"/>
</dbReference>
<dbReference type="OrthoDB" id="7950538at2"/>
<sequence>MNTFKSIAVPVTRRLGAGKAKPSAGASGADRHSERAAAEFQRQPAQPTTPHAVHRFHVGQRLTMARGSRDIARSAAVCQVVALLPHESGPLLYRVRSELESFERVVDEVDLAPYR</sequence>
<proteinExistence type="predicted"/>